<dbReference type="PANTHER" id="PTHR43653">
    <property type="entry name" value="CYTOCHROME C ASSEMBLY PROTEIN-RELATED"/>
    <property type="match status" value="1"/>
</dbReference>
<dbReference type="PRINTS" id="PR01410">
    <property type="entry name" value="CCBIOGENESIS"/>
</dbReference>
<evidence type="ECO:0000313" key="5">
    <source>
        <dbReference type="EMBL" id="VDD65135.1"/>
    </source>
</evidence>
<keyword evidence="3" id="KW-0472">Membrane</keyword>
<dbReference type="Pfam" id="PF01578">
    <property type="entry name" value="Cytochrom_C_asm"/>
    <property type="match status" value="1"/>
</dbReference>
<dbReference type="GO" id="GO:0017004">
    <property type="term" value="P:cytochrome complex assembly"/>
    <property type="evidence" value="ECO:0007669"/>
    <property type="project" value="UniProtKB-KW"/>
</dbReference>
<dbReference type="GO" id="GO:0020037">
    <property type="term" value="F:heme binding"/>
    <property type="evidence" value="ECO:0007669"/>
    <property type="project" value="InterPro"/>
</dbReference>
<keyword evidence="3" id="KW-1133">Transmembrane helix</keyword>
<proteinExistence type="inferred from homology"/>
<comment type="similarity">
    <text evidence="1">Belongs to the CcmF/CycK/Ccl1/NrfE/CcsA family.</text>
</comment>
<dbReference type="PANTHER" id="PTHR43653:SF1">
    <property type="entry name" value="CYTOCHROME C-TYPE BIOGENESIS PROTEIN CCMF"/>
    <property type="match status" value="1"/>
</dbReference>
<name>A0A3P6H9J6_BRAOL</name>
<dbReference type="GO" id="GO:0016020">
    <property type="term" value="C:membrane"/>
    <property type="evidence" value="ECO:0007669"/>
    <property type="project" value="InterPro"/>
</dbReference>
<feature type="domain" description="Cytochrome c assembly protein" evidence="4">
    <location>
        <begin position="127"/>
        <end position="177"/>
    </location>
</feature>
<accession>A0A3P6H9J6</accession>
<keyword evidence="2" id="KW-0201">Cytochrome c-type biogenesis</keyword>
<dbReference type="InterPro" id="IPR003567">
    <property type="entry name" value="Cyt_c_biogenesis"/>
</dbReference>
<dbReference type="GO" id="GO:0015232">
    <property type="term" value="F:heme transmembrane transporter activity"/>
    <property type="evidence" value="ECO:0007669"/>
    <property type="project" value="InterPro"/>
</dbReference>
<organism evidence="5">
    <name type="scientific">Brassica oleracea</name>
    <name type="common">Wild cabbage</name>
    <dbReference type="NCBI Taxonomy" id="3712"/>
    <lineage>
        <taxon>Eukaryota</taxon>
        <taxon>Viridiplantae</taxon>
        <taxon>Streptophyta</taxon>
        <taxon>Embryophyta</taxon>
        <taxon>Tracheophyta</taxon>
        <taxon>Spermatophyta</taxon>
        <taxon>Magnoliopsida</taxon>
        <taxon>eudicotyledons</taxon>
        <taxon>Gunneridae</taxon>
        <taxon>Pentapetalae</taxon>
        <taxon>rosids</taxon>
        <taxon>malvids</taxon>
        <taxon>Brassicales</taxon>
        <taxon>Brassicaceae</taxon>
        <taxon>Brassiceae</taxon>
        <taxon>Brassica</taxon>
    </lineage>
</organism>
<dbReference type="InterPro" id="IPR002541">
    <property type="entry name" value="Cyt_c_assembly"/>
</dbReference>
<protein>
    <recommendedName>
        <fullName evidence="4">Cytochrome c assembly protein domain-containing protein</fullName>
    </recommendedName>
</protein>
<keyword evidence="3" id="KW-0812">Transmembrane</keyword>
<evidence type="ECO:0000256" key="1">
    <source>
        <dbReference type="ARBA" id="ARBA00009186"/>
    </source>
</evidence>
<reference evidence="5" key="1">
    <citation type="submission" date="2018-11" db="EMBL/GenBank/DDBJ databases">
        <authorList>
            <consortium name="Genoscope - CEA"/>
            <person name="William W."/>
        </authorList>
    </citation>
    <scope>NUCLEOTIDE SEQUENCE</scope>
</reference>
<gene>
    <name evidence="5" type="ORF">BOLSC28T60363H</name>
</gene>
<evidence type="ECO:0000259" key="4">
    <source>
        <dbReference type="Pfam" id="PF01578"/>
    </source>
</evidence>
<evidence type="ECO:0000256" key="3">
    <source>
        <dbReference type="SAM" id="Phobius"/>
    </source>
</evidence>
<evidence type="ECO:0000256" key="2">
    <source>
        <dbReference type="ARBA" id="ARBA00022748"/>
    </source>
</evidence>
<dbReference type="AlphaFoldDB" id="A0A3P6H9J6"/>
<feature type="transmembrane region" description="Helical" evidence="3">
    <location>
        <begin position="201"/>
        <end position="219"/>
    </location>
</feature>
<dbReference type="EMBL" id="LR031888">
    <property type="protein sequence ID" value="VDD65135.1"/>
    <property type="molecule type" value="Genomic_DNA"/>
</dbReference>
<sequence>MRRFISNSHLRPGIFLVLHHLPGVPLSRETGVPRESLLHKRLSSYRTLYVAMATFRPPFWNKGKPLSGPPLAPIRVQPFSLSGALVDTGREQAKRVVRNGKKETTTSPLCWTAGANTVVSDQDQEPIRIWILTCWWFLTVGILPGSWWAYHELGRGGWWFRDPVENASFMPRVLATARTFSIRSGLLAPVHSFATDDTRGIFLWWFFLLMTGISMILFYQMKQQASSQQLAAGFRPAMRQIASGGHCGVAECRAVRPYSV</sequence>
<feature type="transmembrane region" description="Helical" evidence="3">
    <location>
        <begin position="129"/>
        <end position="150"/>
    </location>
</feature>